<evidence type="ECO:0000256" key="7">
    <source>
        <dbReference type="ARBA" id="ARBA00023136"/>
    </source>
</evidence>
<keyword evidence="6 8" id="KW-1133">Transmembrane helix</keyword>
<keyword evidence="7 8" id="KW-0472">Membrane</keyword>
<evidence type="ECO:0000313" key="10">
    <source>
        <dbReference type="Proteomes" id="UP000192333"/>
    </source>
</evidence>
<dbReference type="Proteomes" id="UP000192333">
    <property type="component" value="Chromosome I"/>
</dbReference>
<evidence type="ECO:0000256" key="2">
    <source>
        <dbReference type="ARBA" id="ARBA00009773"/>
    </source>
</evidence>
<dbReference type="InterPro" id="IPR002549">
    <property type="entry name" value="AI-2E-like"/>
</dbReference>
<dbReference type="AlphaFoldDB" id="A0A1W2H6Y2"/>
<evidence type="ECO:0000256" key="3">
    <source>
        <dbReference type="ARBA" id="ARBA00022448"/>
    </source>
</evidence>
<dbReference type="OrthoDB" id="9793390at2"/>
<keyword evidence="4" id="KW-1003">Cell membrane</keyword>
<proteinExistence type="inferred from homology"/>
<feature type="transmembrane region" description="Helical" evidence="8">
    <location>
        <begin position="15"/>
        <end position="48"/>
    </location>
</feature>
<keyword evidence="10" id="KW-1185">Reference proteome</keyword>
<evidence type="ECO:0000256" key="4">
    <source>
        <dbReference type="ARBA" id="ARBA00022475"/>
    </source>
</evidence>
<dbReference type="PANTHER" id="PTHR21716">
    <property type="entry name" value="TRANSMEMBRANE PROTEIN"/>
    <property type="match status" value="1"/>
</dbReference>
<gene>
    <name evidence="9" type="ORF">SAMN00777080_3333</name>
</gene>
<feature type="transmembrane region" description="Helical" evidence="8">
    <location>
        <begin position="193"/>
        <end position="215"/>
    </location>
</feature>
<organism evidence="9 10">
    <name type="scientific">Aquiflexum balticum DSM 16537</name>
    <dbReference type="NCBI Taxonomy" id="758820"/>
    <lineage>
        <taxon>Bacteria</taxon>
        <taxon>Pseudomonadati</taxon>
        <taxon>Bacteroidota</taxon>
        <taxon>Cytophagia</taxon>
        <taxon>Cytophagales</taxon>
        <taxon>Cyclobacteriaceae</taxon>
        <taxon>Aquiflexum</taxon>
    </lineage>
</organism>
<evidence type="ECO:0000256" key="6">
    <source>
        <dbReference type="ARBA" id="ARBA00022989"/>
    </source>
</evidence>
<evidence type="ECO:0000256" key="1">
    <source>
        <dbReference type="ARBA" id="ARBA00004651"/>
    </source>
</evidence>
<feature type="transmembrane region" description="Helical" evidence="8">
    <location>
        <begin position="144"/>
        <end position="163"/>
    </location>
</feature>
<dbReference type="RefSeq" id="WP_084121497.1">
    <property type="nucleotide sequence ID" value="NZ_LT838813.1"/>
</dbReference>
<feature type="transmembrane region" description="Helical" evidence="8">
    <location>
        <begin position="60"/>
        <end position="81"/>
    </location>
</feature>
<evidence type="ECO:0000313" key="9">
    <source>
        <dbReference type="EMBL" id="SMD44705.1"/>
    </source>
</evidence>
<protein>
    <submittedName>
        <fullName evidence="9">Predicted PurR-regulated permease PerM</fullName>
    </submittedName>
</protein>
<keyword evidence="3" id="KW-0813">Transport</keyword>
<evidence type="ECO:0000256" key="8">
    <source>
        <dbReference type="SAM" id="Phobius"/>
    </source>
</evidence>
<reference evidence="10" key="1">
    <citation type="submission" date="2017-04" db="EMBL/GenBank/DDBJ databases">
        <authorList>
            <person name="Varghese N."/>
            <person name="Submissions S."/>
        </authorList>
    </citation>
    <scope>NUCLEOTIDE SEQUENCE [LARGE SCALE GENOMIC DNA]</scope>
    <source>
        <strain evidence="10">DSM 16537</strain>
    </source>
</reference>
<feature type="transmembrane region" description="Helical" evidence="8">
    <location>
        <begin position="292"/>
        <end position="319"/>
    </location>
</feature>
<keyword evidence="5 8" id="KW-0812">Transmembrane</keyword>
<feature type="transmembrane region" description="Helical" evidence="8">
    <location>
        <begin position="221"/>
        <end position="249"/>
    </location>
</feature>
<sequence>MSTSLNRIQKTAYSMIIFVLAVLILKMGSVIIIPLVWGVFFSFALYPISNWLEERRFPRGLAITLTLVLVTSLVITVLYFLTDQVLGLISDIPEIKLAFETKVNIYLGEFRNYFGLGTDGFLSTDDLLKKQNVESAIFETGRSLVLLGVIPLFIFLMLFYKDFFMEFLKRRSKDGNTSILNWIKESGSVIQSYLLGMLMVTGIVSLISGFAFYLLGIKYFMLFAVFIAVMNLIPYVGVIFSSLLVVLYVLLTTDTIFYPLATLFLLWLIQLIENNLITPFVVGAKVRVNAFAVILAILIGAYIWGVSGMILFIPMVGILKITFERIPALAPYGFLLGDNNQVHEKRENFWKLLVKKVKSKKEVN</sequence>
<dbReference type="PANTHER" id="PTHR21716:SF53">
    <property type="entry name" value="PERMEASE PERM-RELATED"/>
    <property type="match status" value="1"/>
</dbReference>
<comment type="subcellular location">
    <subcellularLocation>
        <location evidence="1">Cell membrane</location>
        <topology evidence="1">Multi-pass membrane protein</topology>
    </subcellularLocation>
</comment>
<dbReference type="EMBL" id="LT838813">
    <property type="protein sequence ID" value="SMD44705.1"/>
    <property type="molecule type" value="Genomic_DNA"/>
</dbReference>
<dbReference type="GO" id="GO:0005886">
    <property type="term" value="C:plasma membrane"/>
    <property type="evidence" value="ECO:0007669"/>
    <property type="project" value="UniProtKB-SubCell"/>
</dbReference>
<feature type="transmembrane region" description="Helical" evidence="8">
    <location>
        <begin position="256"/>
        <end position="272"/>
    </location>
</feature>
<dbReference type="Pfam" id="PF01594">
    <property type="entry name" value="AI-2E_transport"/>
    <property type="match status" value="1"/>
</dbReference>
<accession>A0A1W2H6Y2</accession>
<comment type="similarity">
    <text evidence="2">Belongs to the autoinducer-2 exporter (AI-2E) (TC 2.A.86) family.</text>
</comment>
<name>A0A1W2H6Y2_9BACT</name>
<evidence type="ECO:0000256" key="5">
    <source>
        <dbReference type="ARBA" id="ARBA00022692"/>
    </source>
</evidence>